<keyword evidence="8 12" id="KW-0457">Lysine biosynthesis</keyword>
<evidence type="ECO:0000256" key="2">
    <source>
        <dbReference type="ARBA" id="ARBA00005120"/>
    </source>
</evidence>
<dbReference type="GO" id="GO:0009089">
    <property type="term" value="P:lysine biosynthetic process via diaminopimelate"/>
    <property type="evidence" value="ECO:0007669"/>
    <property type="project" value="UniProtKB-UniRule"/>
</dbReference>
<dbReference type="GO" id="GO:0008840">
    <property type="term" value="F:4-hydroxy-tetrahydrodipicolinate synthase activity"/>
    <property type="evidence" value="ECO:0007669"/>
    <property type="project" value="UniProtKB-UniRule"/>
</dbReference>
<proteinExistence type="inferred from homology"/>
<comment type="pathway">
    <text evidence="2 12">Amino-acid biosynthesis; L-lysine biosynthesis via DAP pathway; (S)-tetrahydrodipicolinate from L-aspartate: step 3/4.</text>
</comment>
<evidence type="ECO:0000256" key="3">
    <source>
        <dbReference type="ARBA" id="ARBA00007592"/>
    </source>
</evidence>
<evidence type="ECO:0000256" key="9">
    <source>
        <dbReference type="ARBA" id="ARBA00023239"/>
    </source>
</evidence>
<dbReference type="Pfam" id="PF00701">
    <property type="entry name" value="DHDPS"/>
    <property type="match status" value="1"/>
</dbReference>
<evidence type="ECO:0000313" key="17">
    <source>
        <dbReference type="Proteomes" id="UP000307749"/>
    </source>
</evidence>
<dbReference type="SUPFAM" id="SSF51569">
    <property type="entry name" value="Aldolase"/>
    <property type="match status" value="1"/>
</dbReference>
<dbReference type="EC" id="4.3.3.7" evidence="4 12"/>
<dbReference type="RefSeq" id="WP_081127294.1">
    <property type="nucleotide sequence ID" value="NZ_LDOS01000002.1"/>
</dbReference>
<dbReference type="STRING" id="993689.GCA_002077135_02018"/>
<comment type="function">
    <text evidence="1 12">Catalyzes the condensation of (S)-aspartate-beta-semialdehyde [(S)-ASA] and pyruvate to 4-hydroxy-tetrahydrodipicolinate (HTPA).</text>
</comment>
<dbReference type="NCBIfam" id="TIGR00674">
    <property type="entry name" value="dapA"/>
    <property type="match status" value="1"/>
</dbReference>
<evidence type="ECO:0000256" key="13">
    <source>
        <dbReference type="PIRNR" id="PIRNR001365"/>
    </source>
</evidence>
<comment type="caution">
    <text evidence="16">The sequence shown here is derived from an EMBL/GenBank/DDBJ whole genome shotgun (WGS) entry which is preliminary data.</text>
</comment>
<feature type="active site" description="Proton donor/acceptor" evidence="12 14">
    <location>
        <position position="134"/>
    </location>
</feature>
<dbReference type="Proteomes" id="UP000307749">
    <property type="component" value="Unassembled WGS sequence"/>
</dbReference>
<evidence type="ECO:0000256" key="7">
    <source>
        <dbReference type="ARBA" id="ARBA00022915"/>
    </source>
</evidence>
<dbReference type="GO" id="GO:0005829">
    <property type="term" value="C:cytosol"/>
    <property type="evidence" value="ECO:0007669"/>
    <property type="project" value="TreeGrafter"/>
</dbReference>
<evidence type="ECO:0000256" key="1">
    <source>
        <dbReference type="ARBA" id="ARBA00003294"/>
    </source>
</evidence>
<dbReference type="EMBL" id="MWQO01000017">
    <property type="protein sequence ID" value="THD11006.1"/>
    <property type="molecule type" value="Genomic_DNA"/>
</dbReference>
<dbReference type="GO" id="GO:0019877">
    <property type="term" value="P:diaminopimelate biosynthetic process"/>
    <property type="evidence" value="ECO:0007669"/>
    <property type="project" value="UniProtKB-UniRule"/>
</dbReference>
<dbReference type="AlphaFoldDB" id="A0A4S3KQ41"/>
<dbReference type="PANTHER" id="PTHR12128:SF66">
    <property type="entry name" value="4-HYDROXY-2-OXOGLUTARATE ALDOLASE, MITOCHONDRIAL"/>
    <property type="match status" value="1"/>
</dbReference>
<evidence type="ECO:0000256" key="15">
    <source>
        <dbReference type="PIRSR" id="PIRSR001365-2"/>
    </source>
</evidence>
<evidence type="ECO:0000256" key="11">
    <source>
        <dbReference type="ARBA" id="ARBA00047836"/>
    </source>
</evidence>
<dbReference type="HAMAP" id="MF_00418">
    <property type="entry name" value="DapA"/>
    <property type="match status" value="1"/>
</dbReference>
<keyword evidence="9 12" id="KW-0456">Lyase</keyword>
<dbReference type="PROSITE" id="PS00665">
    <property type="entry name" value="DHDPS_1"/>
    <property type="match status" value="1"/>
</dbReference>
<comment type="caution">
    <text evidence="12">Was originally thought to be a dihydrodipicolinate synthase (DHDPS), catalyzing the condensation of (S)-aspartate-beta-semialdehyde [(S)-ASA] and pyruvate to dihydrodipicolinate (DHDP). However, it was shown in E.coli that the product of the enzymatic reaction is not dihydrodipicolinate but in fact (4S)-4-hydroxy-2,3,4,5-tetrahydro-(2S)-dipicolinic acid (HTPA), and that the consecutive dehydration reaction leading to DHDP is not spontaneous but catalyzed by DapB.</text>
</comment>
<feature type="binding site" evidence="12 15">
    <location>
        <position position="204"/>
    </location>
    <ligand>
        <name>pyruvate</name>
        <dbReference type="ChEBI" id="CHEBI:15361"/>
    </ligand>
</feature>
<reference evidence="16 17" key="1">
    <citation type="submission" date="2017-02" db="EMBL/GenBank/DDBJ databases">
        <title>Whole genome sequencing of Metallibacterium scheffleri DSM 24874 (T).</title>
        <authorList>
            <person name="Kumar S."/>
            <person name="Patil P."/>
            <person name="Patil P.B."/>
        </authorList>
    </citation>
    <scope>NUCLEOTIDE SEQUENCE [LARGE SCALE GENOMIC DNA]</scope>
    <source>
        <strain evidence="16 17">DSM 24874</strain>
    </source>
</reference>
<dbReference type="PRINTS" id="PR00146">
    <property type="entry name" value="DHPICSNTHASE"/>
</dbReference>
<sequence length="297" mass="30232">MQLSGSICALATPFTADGALDLEACARLIDYQLAGGTQALVVAGSTGEAHMLTESEWGRLLAFALEHVRGRVPVLAGTGAAATAASVQQTRRAQALGADAALVVTPYYVRPTQQGLLRHFTEVAEHGGLPVVMYNVPSRSGCDLLPETAARLAGHANIIGLKEARGDAARIAAVAPLAQPGFAVLSGDDASAHDAMLAGMQGVISVVNNLVPAAMRALCDAALRADRAAVEQHAAGLAPLIRALECAPNPIAVKAGLAALGICHAGLRLPLIELEPGAARVRLVHSLAALTPVASAA</sequence>
<evidence type="ECO:0000256" key="6">
    <source>
        <dbReference type="ARBA" id="ARBA00022605"/>
    </source>
</evidence>
<dbReference type="InterPro" id="IPR005263">
    <property type="entry name" value="DapA"/>
</dbReference>
<dbReference type="InterPro" id="IPR013785">
    <property type="entry name" value="Aldolase_TIM"/>
</dbReference>
<evidence type="ECO:0000256" key="5">
    <source>
        <dbReference type="ARBA" id="ARBA00022490"/>
    </source>
</evidence>
<dbReference type="InterPro" id="IPR020624">
    <property type="entry name" value="Schiff_base-form_aldolases_CS"/>
</dbReference>
<protein>
    <recommendedName>
        <fullName evidence="4 12">4-hydroxy-tetrahydrodipicolinate synthase</fullName>
        <shortName evidence="12">HTPA synthase</shortName>
        <ecNumber evidence="4 12">4.3.3.7</ecNumber>
    </recommendedName>
</protein>
<keyword evidence="5 12" id="KW-0963">Cytoplasm</keyword>
<dbReference type="PANTHER" id="PTHR12128">
    <property type="entry name" value="DIHYDRODIPICOLINATE SYNTHASE"/>
    <property type="match status" value="1"/>
</dbReference>
<keyword evidence="7 12" id="KW-0220">Diaminopimelate biosynthesis</keyword>
<evidence type="ECO:0000256" key="14">
    <source>
        <dbReference type="PIRSR" id="PIRSR001365-1"/>
    </source>
</evidence>
<accession>A0A4S3KQ41</accession>
<evidence type="ECO:0000313" key="16">
    <source>
        <dbReference type="EMBL" id="THD11006.1"/>
    </source>
</evidence>
<evidence type="ECO:0000256" key="10">
    <source>
        <dbReference type="ARBA" id="ARBA00023270"/>
    </source>
</evidence>
<evidence type="ECO:0000256" key="8">
    <source>
        <dbReference type="ARBA" id="ARBA00023154"/>
    </source>
</evidence>
<dbReference type="OrthoDB" id="9782828at2"/>
<comment type="subunit">
    <text evidence="12">Homotetramer; dimer of dimers.</text>
</comment>
<comment type="similarity">
    <text evidence="3 12 13">Belongs to the DapA family.</text>
</comment>
<organism evidence="16 17">
    <name type="scientific">Metallibacterium scheffleri</name>
    <dbReference type="NCBI Taxonomy" id="993689"/>
    <lineage>
        <taxon>Bacteria</taxon>
        <taxon>Pseudomonadati</taxon>
        <taxon>Pseudomonadota</taxon>
        <taxon>Gammaproteobacteria</taxon>
        <taxon>Lysobacterales</taxon>
        <taxon>Rhodanobacteraceae</taxon>
        <taxon>Metallibacterium</taxon>
    </lineage>
</organism>
<gene>
    <name evidence="12" type="primary">dapA</name>
    <name evidence="16" type="ORF">B1806_05570</name>
</gene>
<feature type="site" description="Part of a proton relay during catalysis" evidence="12">
    <location>
        <position position="108"/>
    </location>
</feature>
<name>A0A4S3KQ41_9GAMM</name>
<evidence type="ECO:0000256" key="4">
    <source>
        <dbReference type="ARBA" id="ARBA00012086"/>
    </source>
</evidence>
<keyword evidence="17" id="KW-1185">Reference proteome</keyword>
<feature type="site" description="Part of a proton relay during catalysis" evidence="12">
    <location>
        <position position="45"/>
    </location>
</feature>
<comment type="subcellular location">
    <subcellularLocation>
        <location evidence="12">Cytoplasm</location>
    </subcellularLocation>
</comment>
<dbReference type="SMART" id="SM01130">
    <property type="entry name" value="DHDPS"/>
    <property type="match status" value="1"/>
</dbReference>
<dbReference type="PIRSF" id="PIRSF001365">
    <property type="entry name" value="DHDPS"/>
    <property type="match status" value="1"/>
</dbReference>
<dbReference type="InterPro" id="IPR002220">
    <property type="entry name" value="DapA-like"/>
</dbReference>
<keyword evidence="6 12" id="KW-0028">Amino-acid biosynthesis</keyword>
<dbReference type="InterPro" id="IPR020625">
    <property type="entry name" value="Schiff_base-form_aldolases_AS"/>
</dbReference>
<keyword evidence="10 12" id="KW-0704">Schiff base</keyword>
<comment type="catalytic activity">
    <reaction evidence="11 12">
        <text>L-aspartate 4-semialdehyde + pyruvate = (2S,4S)-4-hydroxy-2,3,4,5-tetrahydrodipicolinate + H2O + H(+)</text>
        <dbReference type="Rhea" id="RHEA:34171"/>
        <dbReference type="ChEBI" id="CHEBI:15361"/>
        <dbReference type="ChEBI" id="CHEBI:15377"/>
        <dbReference type="ChEBI" id="CHEBI:15378"/>
        <dbReference type="ChEBI" id="CHEBI:67139"/>
        <dbReference type="ChEBI" id="CHEBI:537519"/>
        <dbReference type="EC" id="4.3.3.7"/>
    </reaction>
</comment>
<feature type="active site" description="Schiff-base intermediate with substrate" evidence="12 14">
    <location>
        <position position="162"/>
    </location>
</feature>
<dbReference type="UniPathway" id="UPA00034">
    <property type="reaction ID" value="UER00017"/>
</dbReference>
<dbReference type="PROSITE" id="PS00666">
    <property type="entry name" value="DHDPS_2"/>
    <property type="match status" value="1"/>
</dbReference>
<dbReference type="CDD" id="cd00950">
    <property type="entry name" value="DHDPS"/>
    <property type="match status" value="1"/>
</dbReference>
<evidence type="ECO:0000256" key="12">
    <source>
        <dbReference type="HAMAP-Rule" id="MF_00418"/>
    </source>
</evidence>
<feature type="binding site" evidence="12 15">
    <location>
        <position position="46"/>
    </location>
    <ligand>
        <name>pyruvate</name>
        <dbReference type="ChEBI" id="CHEBI:15361"/>
    </ligand>
</feature>
<dbReference type="Gene3D" id="3.20.20.70">
    <property type="entry name" value="Aldolase class I"/>
    <property type="match status" value="1"/>
</dbReference>